<dbReference type="AlphaFoldDB" id="L8WUH7"/>
<protein>
    <submittedName>
        <fullName evidence="1">Uncharacterized protein</fullName>
    </submittedName>
</protein>
<dbReference type="Proteomes" id="UP000011668">
    <property type="component" value="Unassembled WGS sequence"/>
</dbReference>
<proteinExistence type="predicted"/>
<dbReference type="EMBL" id="AFRT01001432">
    <property type="protein sequence ID" value="ELU40442.1"/>
    <property type="molecule type" value="Genomic_DNA"/>
</dbReference>
<gene>
    <name evidence="1" type="ORF">AG1IA_05527</name>
</gene>
<reference evidence="1 2" key="1">
    <citation type="journal article" date="2013" name="Nat. Commun.">
        <title>The evolution and pathogenic mechanisms of the rice sheath blight pathogen.</title>
        <authorList>
            <person name="Zheng A."/>
            <person name="Lin R."/>
            <person name="Xu L."/>
            <person name="Qin P."/>
            <person name="Tang C."/>
            <person name="Ai P."/>
            <person name="Zhang D."/>
            <person name="Liu Y."/>
            <person name="Sun Z."/>
            <person name="Feng H."/>
            <person name="Wang Y."/>
            <person name="Chen Y."/>
            <person name="Liang X."/>
            <person name="Fu R."/>
            <person name="Li Q."/>
            <person name="Zhang J."/>
            <person name="Yu X."/>
            <person name="Xie Z."/>
            <person name="Ding L."/>
            <person name="Guan P."/>
            <person name="Tang J."/>
            <person name="Liang Y."/>
            <person name="Wang S."/>
            <person name="Deng Q."/>
            <person name="Li S."/>
            <person name="Zhu J."/>
            <person name="Wang L."/>
            <person name="Liu H."/>
            <person name="Li P."/>
        </authorList>
    </citation>
    <scope>NUCLEOTIDE SEQUENCE [LARGE SCALE GENOMIC DNA]</scope>
    <source>
        <strain evidence="2">AG-1 IA</strain>
    </source>
</reference>
<comment type="caution">
    <text evidence="1">The sequence shown here is derived from an EMBL/GenBank/DDBJ whole genome shotgun (WGS) entry which is preliminary data.</text>
</comment>
<dbReference type="HOGENOM" id="CLU_1653328_0_0_1"/>
<sequence length="160" mass="18039">MIRTMQSDVALLQFSPLLFLGQNSNYAHYTQCGFLLETLAISTVTFSLTLLEHCYVSIYREITLAIADVCRSSRIYPDRDIEIISTRVSRYPDSPRSLVGTRKTLGQRICGCEGSPGKFVGSNMNRYTVGFRTAYRLSIACILYVNPLIQSFYSVPGLHF</sequence>
<organism evidence="1 2">
    <name type="scientific">Thanatephorus cucumeris (strain AG1-IA)</name>
    <name type="common">Rice sheath blight fungus</name>
    <name type="synonym">Rhizoctonia solani</name>
    <dbReference type="NCBI Taxonomy" id="983506"/>
    <lineage>
        <taxon>Eukaryota</taxon>
        <taxon>Fungi</taxon>
        <taxon>Dikarya</taxon>
        <taxon>Basidiomycota</taxon>
        <taxon>Agaricomycotina</taxon>
        <taxon>Agaricomycetes</taxon>
        <taxon>Cantharellales</taxon>
        <taxon>Ceratobasidiaceae</taxon>
        <taxon>Rhizoctonia</taxon>
        <taxon>Rhizoctonia solani AG-1</taxon>
    </lineage>
</organism>
<keyword evidence="2" id="KW-1185">Reference proteome</keyword>
<name>L8WUH7_THACA</name>
<evidence type="ECO:0000313" key="2">
    <source>
        <dbReference type="Proteomes" id="UP000011668"/>
    </source>
</evidence>
<accession>L8WUH7</accession>
<evidence type="ECO:0000313" key="1">
    <source>
        <dbReference type="EMBL" id="ELU40442.1"/>
    </source>
</evidence>